<organism evidence="1 2">
    <name type="scientific">Funneliformis mosseae</name>
    <name type="common">Endomycorrhizal fungus</name>
    <name type="synonym">Glomus mosseae</name>
    <dbReference type="NCBI Taxonomy" id="27381"/>
    <lineage>
        <taxon>Eukaryota</taxon>
        <taxon>Fungi</taxon>
        <taxon>Fungi incertae sedis</taxon>
        <taxon>Mucoromycota</taxon>
        <taxon>Glomeromycotina</taxon>
        <taxon>Glomeromycetes</taxon>
        <taxon>Glomerales</taxon>
        <taxon>Glomeraceae</taxon>
        <taxon>Funneliformis</taxon>
    </lineage>
</organism>
<protein>
    <submittedName>
        <fullName evidence="1">3976_t:CDS:1</fullName>
    </submittedName>
</protein>
<proteinExistence type="predicted"/>
<gene>
    <name evidence="1" type="ORF">FMOSSE_LOCUS13050</name>
</gene>
<accession>A0A9N9EPY9</accession>
<comment type="caution">
    <text evidence="1">The sequence shown here is derived from an EMBL/GenBank/DDBJ whole genome shotgun (WGS) entry which is preliminary data.</text>
</comment>
<evidence type="ECO:0000313" key="2">
    <source>
        <dbReference type="Proteomes" id="UP000789375"/>
    </source>
</evidence>
<dbReference type="AlphaFoldDB" id="A0A9N9EPY9"/>
<sequence>MSTRLKVVKYSLYATVEVSSSNAMPYAENKFLSEILHIDVLCGSRILPMDVLQIITASAEVDVIHL</sequence>
<keyword evidence="2" id="KW-1185">Reference proteome</keyword>
<reference evidence="1" key="1">
    <citation type="submission" date="2021-06" db="EMBL/GenBank/DDBJ databases">
        <authorList>
            <person name="Kallberg Y."/>
            <person name="Tangrot J."/>
            <person name="Rosling A."/>
        </authorList>
    </citation>
    <scope>NUCLEOTIDE SEQUENCE</scope>
    <source>
        <strain evidence="1">87-6 pot B 2015</strain>
    </source>
</reference>
<dbReference type="EMBL" id="CAJVPP010007061">
    <property type="protein sequence ID" value="CAG8684206.1"/>
    <property type="molecule type" value="Genomic_DNA"/>
</dbReference>
<name>A0A9N9EPY9_FUNMO</name>
<dbReference type="Proteomes" id="UP000789375">
    <property type="component" value="Unassembled WGS sequence"/>
</dbReference>
<evidence type="ECO:0000313" key="1">
    <source>
        <dbReference type="EMBL" id="CAG8684206.1"/>
    </source>
</evidence>